<keyword evidence="1" id="KW-0175">Coiled coil</keyword>
<accession>A0A926UXT5</accession>
<dbReference type="PANTHER" id="PTHR33352">
    <property type="entry name" value="SLR1095 PROTEIN"/>
    <property type="match status" value="1"/>
</dbReference>
<evidence type="ECO:0000313" key="3">
    <source>
        <dbReference type="Proteomes" id="UP000631421"/>
    </source>
</evidence>
<reference evidence="2" key="1">
    <citation type="journal article" date="2015" name="ISME J.">
        <title>Draft Genome Sequence of Streptomyces incarnatus NRRL8089, which Produces the Nucleoside Antibiotic Sinefungin.</title>
        <authorList>
            <person name="Oshima K."/>
            <person name="Hattori M."/>
            <person name="Shimizu H."/>
            <person name="Fukuda K."/>
            <person name="Nemoto M."/>
            <person name="Inagaki K."/>
            <person name="Tamura T."/>
        </authorList>
    </citation>
    <scope>NUCLEOTIDE SEQUENCE</scope>
    <source>
        <strain evidence="2">FACHB-1277</strain>
    </source>
</reference>
<dbReference type="Proteomes" id="UP000631421">
    <property type="component" value="Unassembled WGS sequence"/>
</dbReference>
<proteinExistence type="predicted"/>
<comment type="caution">
    <text evidence="2">The sequence shown here is derived from an EMBL/GenBank/DDBJ whole genome shotgun (WGS) entry which is preliminary data.</text>
</comment>
<evidence type="ECO:0000256" key="1">
    <source>
        <dbReference type="SAM" id="Coils"/>
    </source>
</evidence>
<feature type="coiled-coil region" evidence="1">
    <location>
        <begin position="51"/>
        <end position="94"/>
    </location>
</feature>
<name>A0A926UXT5_9CYAN</name>
<protein>
    <submittedName>
        <fullName evidence="2">Uncharacterized protein</fullName>
    </submittedName>
</protein>
<dbReference type="EMBL" id="JACJPY010000081">
    <property type="protein sequence ID" value="MBD2152110.1"/>
    <property type="molecule type" value="Genomic_DNA"/>
</dbReference>
<sequence length="97" mass="11315">MVSLLLEGGRMVWLPEVDLGIGCEQGIHDGWQREWLYWYDRFGKRFPTAQERAAKAEAIAIQERQEKLQERFAKQQAEQKAQRLAEMLRAIGINPDD</sequence>
<keyword evidence="3" id="KW-1185">Reference proteome</keyword>
<gene>
    <name evidence="2" type="ORF">H6F44_18570</name>
</gene>
<reference evidence="2" key="2">
    <citation type="submission" date="2020-08" db="EMBL/GenBank/DDBJ databases">
        <authorList>
            <person name="Chen M."/>
            <person name="Teng W."/>
            <person name="Zhao L."/>
            <person name="Hu C."/>
            <person name="Zhou Y."/>
            <person name="Han B."/>
            <person name="Song L."/>
            <person name="Shu W."/>
        </authorList>
    </citation>
    <scope>NUCLEOTIDE SEQUENCE</scope>
    <source>
        <strain evidence="2">FACHB-1277</strain>
    </source>
</reference>
<evidence type="ECO:0000313" key="2">
    <source>
        <dbReference type="EMBL" id="MBD2152110.1"/>
    </source>
</evidence>
<organism evidence="2 3">
    <name type="scientific">Pseudanabaena cinerea FACHB-1277</name>
    <dbReference type="NCBI Taxonomy" id="2949581"/>
    <lineage>
        <taxon>Bacteria</taxon>
        <taxon>Bacillati</taxon>
        <taxon>Cyanobacteriota</taxon>
        <taxon>Cyanophyceae</taxon>
        <taxon>Pseudanabaenales</taxon>
        <taxon>Pseudanabaenaceae</taxon>
        <taxon>Pseudanabaena</taxon>
        <taxon>Pseudanabaena cinerea</taxon>
    </lineage>
</organism>
<dbReference type="AlphaFoldDB" id="A0A926UXT5"/>
<dbReference type="PANTHER" id="PTHR33352:SF3">
    <property type="entry name" value="SLR1612 PROTEIN"/>
    <property type="match status" value="1"/>
</dbReference>